<dbReference type="InterPro" id="IPR009721">
    <property type="entry name" value="O-acyltransferase_WSD1_C"/>
</dbReference>
<evidence type="ECO:0000256" key="10">
    <source>
        <dbReference type="ARBA" id="ARBA00048109"/>
    </source>
</evidence>
<comment type="pathway">
    <text evidence="2">Lipid metabolism.</text>
</comment>
<comment type="similarity">
    <text evidence="3 11">Belongs to the long-chain O-acyltransferase family.</text>
</comment>
<evidence type="ECO:0000256" key="1">
    <source>
        <dbReference type="ARBA" id="ARBA00004771"/>
    </source>
</evidence>
<dbReference type="InterPro" id="IPR014292">
    <property type="entry name" value="Acyl_transf_WS/DGAT"/>
</dbReference>
<feature type="domain" description="O-acyltransferase WSD1-like N-terminal" evidence="12">
    <location>
        <begin position="5"/>
        <end position="270"/>
    </location>
</feature>
<dbReference type="STRING" id="587909.SAMN05421810_102305"/>
<keyword evidence="9 11" id="KW-0012">Acyltransferase</keyword>
<dbReference type="GO" id="GO:0006071">
    <property type="term" value="P:glycerol metabolic process"/>
    <property type="evidence" value="ECO:0007669"/>
    <property type="project" value="UniProtKB-KW"/>
</dbReference>
<dbReference type="GO" id="GO:0051701">
    <property type="term" value="P:biological process involved in interaction with host"/>
    <property type="evidence" value="ECO:0007669"/>
    <property type="project" value="TreeGrafter"/>
</dbReference>
<keyword evidence="6 11" id="KW-0808">Transferase</keyword>
<dbReference type="InterPro" id="IPR045034">
    <property type="entry name" value="O-acyltransferase_WSD1-like"/>
</dbReference>
<evidence type="ECO:0000313" key="14">
    <source>
        <dbReference type="EMBL" id="SFP33861.1"/>
    </source>
</evidence>
<comment type="catalytic activity">
    <reaction evidence="10 11">
        <text>an acyl-CoA + a 1,2-diacyl-sn-glycerol = a triacyl-sn-glycerol + CoA</text>
        <dbReference type="Rhea" id="RHEA:10868"/>
        <dbReference type="ChEBI" id="CHEBI:17815"/>
        <dbReference type="ChEBI" id="CHEBI:57287"/>
        <dbReference type="ChEBI" id="CHEBI:58342"/>
        <dbReference type="ChEBI" id="CHEBI:64615"/>
        <dbReference type="EC" id="2.3.1.20"/>
    </reaction>
</comment>
<dbReference type="SUPFAM" id="SSF52777">
    <property type="entry name" value="CoA-dependent acyltransferases"/>
    <property type="match status" value="1"/>
</dbReference>
<evidence type="ECO:0000256" key="11">
    <source>
        <dbReference type="RuleBase" id="RU361241"/>
    </source>
</evidence>
<dbReference type="PANTHER" id="PTHR31650:SF1">
    <property type="entry name" value="WAX ESTER SYNTHASE_DIACYLGLYCEROL ACYLTRANSFERASE 4-RELATED"/>
    <property type="match status" value="1"/>
</dbReference>
<dbReference type="GO" id="GO:0019432">
    <property type="term" value="P:triglyceride biosynthetic process"/>
    <property type="evidence" value="ECO:0007669"/>
    <property type="project" value="UniProtKB-UniPathway"/>
</dbReference>
<proteinExistence type="inferred from homology"/>
<dbReference type="AlphaFoldDB" id="A0A1I5PJY8"/>
<evidence type="ECO:0000259" key="13">
    <source>
        <dbReference type="Pfam" id="PF06974"/>
    </source>
</evidence>
<dbReference type="InterPro" id="IPR004255">
    <property type="entry name" value="O-acyltransferase_WSD1_N"/>
</dbReference>
<name>A0A1I5PJY8_9PSEU</name>
<dbReference type="GO" id="GO:0001666">
    <property type="term" value="P:response to hypoxia"/>
    <property type="evidence" value="ECO:0007669"/>
    <property type="project" value="TreeGrafter"/>
</dbReference>
<keyword evidence="15" id="KW-1185">Reference proteome</keyword>
<dbReference type="Pfam" id="PF06974">
    <property type="entry name" value="WS_DGAT_C"/>
    <property type="match status" value="1"/>
</dbReference>
<feature type="domain" description="O-acyltransferase WSD1 C-terminal" evidence="13">
    <location>
        <begin position="318"/>
        <end position="463"/>
    </location>
</feature>
<evidence type="ECO:0000256" key="7">
    <source>
        <dbReference type="ARBA" id="ARBA00022798"/>
    </source>
</evidence>
<evidence type="ECO:0000256" key="5">
    <source>
        <dbReference type="ARBA" id="ARBA00022516"/>
    </source>
</evidence>
<evidence type="ECO:0000256" key="8">
    <source>
        <dbReference type="ARBA" id="ARBA00023098"/>
    </source>
</evidence>
<dbReference type="EC" id="2.3.1.20" evidence="4 11"/>
<comment type="pathway">
    <text evidence="1 11">Glycerolipid metabolism; triacylglycerol biosynthesis.</text>
</comment>
<evidence type="ECO:0000259" key="12">
    <source>
        <dbReference type="Pfam" id="PF03007"/>
    </source>
</evidence>
<dbReference type="GO" id="GO:0071731">
    <property type="term" value="P:response to nitric oxide"/>
    <property type="evidence" value="ECO:0007669"/>
    <property type="project" value="TreeGrafter"/>
</dbReference>
<evidence type="ECO:0000256" key="2">
    <source>
        <dbReference type="ARBA" id="ARBA00005189"/>
    </source>
</evidence>
<keyword evidence="7 11" id="KW-0319">Glycerol metabolism</keyword>
<dbReference type="EMBL" id="FOWW01000002">
    <property type="protein sequence ID" value="SFP33861.1"/>
    <property type="molecule type" value="Genomic_DNA"/>
</dbReference>
<dbReference type="GO" id="GO:0005886">
    <property type="term" value="C:plasma membrane"/>
    <property type="evidence" value="ECO:0007669"/>
    <property type="project" value="TreeGrafter"/>
</dbReference>
<evidence type="ECO:0000256" key="3">
    <source>
        <dbReference type="ARBA" id="ARBA00009587"/>
    </source>
</evidence>
<dbReference type="NCBIfam" id="TIGR02946">
    <property type="entry name" value="acyl_WS_DGAT"/>
    <property type="match status" value="1"/>
</dbReference>
<evidence type="ECO:0000256" key="9">
    <source>
        <dbReference type="ARBA" id="ARBA00023315"/>
    </source>
</evidence>
<gene>
    <name evidence="14" type="ORF">SAMN05421810_102305</name>
</gene>
<dbReference type="Pfam" id="PF03007">
    <property type="entry name" value="WS_DGAT_cat"/>
    <property type="match status" value="1"/>
</dbReference>
<reference evidence="15" key="1">
    <citation type="submission" date="2016-10" db="EMBL/GenBank/DDBJ databases">
        <authorList>
            <person name="Varghese N."/>
            <person name="Submissions S."/>
        </authorList>
    </citation>
    <scope>NUCLEOTIDE SEQUENCE [LARGE SCALE GENOMIC DNA]</scope>
    <source>
        <strain evidence="15">CGMCC 4.5579</strain>
    </source>
</reference>
<sequence>MFDRLSALDASFLYMEDAATPMHVGGVAVFERPREGFGYEDFLALVGQRLSYLPRYRQRVLPVPGHLARPVWADDVDFDLNYHVRRSALPAPGTDRQLFDLVARLMSRPLDKERPLWEAYFVEGLAGDRVALVTKTHQSVVDGIGTIELGQLILDAQPQERVPFEDTWTPRHRPSRAQLVLDAVTEAVQRPGELVENVRAAAQDAAATAGKVAGTVGDLASALRTMVRPAPSGPLNVPVSGGRVFAVVRTRLEDYRRIRARHGGTVNDVVLTAVTGALREWLLSRGMELTADGTVRALVPLAVRDAELAEFSPAALIGNEVIAHLVDLPVGEPDPVLRLQHVGHAMAEHVASGRSVGARALLRVGGFAPATLHSLGARTAGSLSGRIFNLLVTNSPGPQRPLYAGSARMIEMFPVMPLVRNQALAIGVTSYAGGVYFGLNGDRKAVSDVDVLAGMIAESLAELGEVRAAW</sequence>
<protein>
    <recommendedName>
        <fullName evidence="4 11">Diacylglycerol O-acyltransferase</fullName>
        <ecNumber evidence="4 11">2.3.1.20</ecNumber>
    </recommendedName>
</protein>
<dbReference type="UniPathway" id="UPA00282"/>
<keyword evidence="8 11" id="KW-0443">Lipid metabolism</keyword>
<dbReference type="OrthoDB" id="9810950at2"/>
<dbReference type="Proteomes" id="UP000198727">
    <property type="component" value="Unassembled WGS sequence"/>
</dbReference>
<dbReference type="PANTHER" id="PTHR31650">
    <property type="entry name" value="O-ACYLTRANSFERASE (WSD1-LIKE) FAMILY PROTEIN"/>
    <property type="match status" value="1"/>
</dbReference>
<dbReference type="GO" id="GO:0004144">
    <property type="term" value="F:diacylglycerol O-acyltransferase activity"/>
    <property type="evidence" value="ECO:0007669"/>
    <property type="project" value="UniProtKB-EC"/>
</dbReference>
<evidence type="ECO:0000256" key="6">
    <source>
        <dbReference type="ARBA" id="ARBA00022679"/>
    </source>
</evidence>
<organism evidence="14 15">
    <name type="scientific">Amycolatopsis arida</name>
    <dbReference type="NCBI Taxonomy" id="587909"/>
    <lineage>
        <taxon>Bacteria</taxon>
        <taxon>Bacillati</taxon>
        <taxon>Actinomycetota</taxon>
        <taxon>Actinomycetes</taxon>
        <taxon>Pseudonocardiales</taxon>
        <taxon>Pseudonocardiaceae</taxon>
        <taxon>Amycolatopsis</taxon>
    </lineage>
</organism>
<dbReference type="RefSeq" id="WP_092529078.1">
    <property type="nucleotide sequence ID" value="NZ_FOWW01000002.1"/>
</dbReference>
<accession>A0A1I5PJY8</accession>
<keyword evidence="5 11" id="KW-0444">Lipid biosynthesis</keyword>
<evidence type="ECO:0000256" key="4">
    <source>
        <dbReference type="ARBA" id="ARBA00013244"/>
    </source>
</evidence>
<evidence type="ECO:0000313" key="15">
    <source>
        <dbReference type="Proteomes" id="UP000198727"/>
    </source>
</evidence>